<reference evidence="1 2" key="1">
    <citation type="submission" date="2016-06" db="EMBL/GenBank/DDBJ databases">
        <authorList>
            <person name="Kjaerup R.B."/>
            <person name="Dalgaard T.S."/>
            <person name="Juul-Madsen H.R."/>
        </authorList>
    </citation>
    <scope>NUCLEOTIDE SEQUENCE [LARGE SCALE GENOMIC DNA]</scope>
    <source>
        <strain evidence="1">2</strain>
    </source>
</reference>
<protein>
    <submittedName>
        <fullName evidence="1">Uncharacterized protein</fullName>
    </submittedName>
</protein>
<accession>A0A1A8XSF4</accession>
<proteinExistence type="predicted"/>
<dbReference type="AlphaFoldDB" id="A0A1A8XSF4"/>
<dbReference type="Proteomes" id="UP000199600">
    <property type="component" value="Unassembled WGS sequence"/>
</dbReference>
<dbReference type="EMBL" id="FLQY01000171">
    <property type="protein sequence ID" value="SBT08025.1"/>
    <property type="molecule type" value="Genomic_DNA"/>
</dbReference>
<sequence length="86" mass="9528">MTTGAGGFLFCPSGVGEAISCMYCEIRNMVGLTREDASFYSRRFGPVLTSINRPRIDLVTMNTSQNAGNGPWRYPQDVNCSRARWA</sequence>
<evidence type="ECO:0000313" key="2">
    <source>
        <dbReference type="Proteomes" id="UP000199600"/>
    </source>
</evidence>
<keyword evidence="2" id="KW-1185">Reference proteome</keyword>
<gene>
    <name evidence="1" type="ORF">PROAA_2520006</name>
</gene>
<organism evidence="1 2">
    <name type="scientific">Candidatus Propionivibrio aalborgensis</name>
    <dbReference type="NCBI Taxonomy" id="1860101"/>
    <lineage>
        <taxon>Bacteria</taxon>
        <taxon>Pseudomonadati</taxon>
        <taxon>Pseudomonadota</taxon>
        <taxon>Betaproteobacteria</taxon>
        <taxon>Rhodocyclales</taxon>
        <taxon>Rhodocyclaceae</taxon>
        <taxon>Propionivibrio</taxon>
    </lineage>
</organism>
<evidence type="ECO:0000313" key="1">
    <source>
        <dbReference type="EMBL" id="SBT08025.1"/>
    </source>
</evidence>
<name>A0A1A8XSF4_9RHOO</name>